<evidence type="ECO:0000256" key="12">
    <source>
        <dbReference type="ARBA" id="ARBA00023157"/>
    </source>
</evidence>
<feature type="compositionally biased region" description="Low complexity" evidence="14">
    <location>
        <begin position="528"/>
        <end position="540"/>
    </location>
</feature>
<dbReference type="Gene3D" id="2.40.30.10">
    <property type="entry name" value="Translation factors"/>
    <property type="match status" value="1"/>
</dbReference>
<evidence type="ECO:0000256" key="14">
    <source>
        <dbReference type="SAM" id="MobiDB-lite"/>
    </source>
</evidence>
<evidence type="ECO:0000256" key="4">
    <source>
        <dbReference type="ARBA" id="ARBA00011953"/>
    </source>
</evidence>
<dbReference type="PANTHER" id="PTHR11933:SF5">
    <property type="entry name" value="MITOCHONDRIAL TRNA-SPECIFIC 2-THIOURIDYLASE 1"/>
    <property type="match status" value="1"/>
</dbReference>
<dbReference type="GO" id="GO:0000049">
    <property type="term" value="F:tRNA binding"/>
    <property type="evidence" value="ECO:0007669"/>
    <property type="project" value="UniProtKB-KW"/>
</dbReference>
<dbReference type="GO" id="GO:0002143">
    <property type="term" value="P:tRNA wobble position uridine thiolation"/>
    <property type="evidence" value="ECO:0007669"/>
    <property type="project" value="TreeGrafter"/>
</dbReference>
<dbReference type="InterPro" id="IPR046885">
    <property type="entry name" value="MnmA-like_C"/>
</dbReference>
<comment type="catalytic activity">
    <reaction evidence="13">
        <text>5-taurinomethyluridine(34) in tRNA + S-sulfanyl-L-cysteinyl-[protein] + AH2 + ATP = 5-taurinomethyl-2-thiouridine(34) in tRNA + L-cysteinyl-[protein] + A + AMP + diphosphate + H(+)</text>
        <dbReference type="Rhea" id="RHEA:47040"/>
        <dbReference type="Rhea" id="RHEA-COMP:10131"/>
        <dbReference type="Rhea" id="RHEA-COMP:11726"/>
        <dbReference type="Rhea" id="RHEA-COMP:11732"/>
        <dbReference type="Rhea" id="RHEA-COMP:11733"/>
        <dbReference type="ChEBI" id="CHEBI:13193"/>
        <dbReference type="ChEBI" id="CHEBI:15378"/>
        <dbReference type="ChEBI" id="CHEBI:17499"/>
        <dbReference type="ChEBI" id="CHEBI:29950"/>
        <dbReference type="ChEBI" id="CHEBI:30616"/>
        <dbReference type="ChEBI" id="CHEBI:33019"/>
        <dbReference type="ChEBI" id="CHEBI:61963"/>
        <dbReference type="ChEBI" id="CHEBI:87171"/>
        <dbReference type="ChEBI" id="CHEBI:87172"/>
        <dbReference type="ChEBI" id="CHEBI:456215"/>
        <dbReference type="EC" id="2.8.1.14"/>
    </reaction>
</comment>
<keyword evidence="9" id="KW-0547">Nucleotide-binding</keyword>
<dbReference type="Pfam" id="PF03054">
    <property type="entry name" value="tRNA_Me_trans"/>
    <property type="match status" value="1"/>
</dbReference>
<dbReference type="GO" id="GO:0061708">
    <property type="term" value="F:tRNA-5-taurinomethyluridine 2-sulfurtransferase"/>
    <property type="evidence" value="ECO:0007669"/>
    <property type="project" value="UniProtKB-EC"/>
</dbReference>
<evidence type="ECO:0000256" key="3">
    <source>
        <dbReference type="ARBA" id="ARBA00006191"/>
    </source>
</evidence>
<protein>
    <recommendedName>
        <fullName evidence="5">Centromere protein S</fullName>
        <ecNumber evidence="4">2.8.1.14</ecNumber>
    </recommendedName>
</protein>
<keyword evidence="12" id="KW-1015">Disulfide bond</keyword>
<evidence type="ECO:0000256" key="1">
    <source>
        <dbReference type="ARBA" id="ARBA00003986"/>
    </source>
</evidence>
<evidence type="ECO:0000256" key="8">
    <source>
        <dbReference type="ARBA" id="ARBA00022694"/>
    </source>
</evidence>
<dbReference type="PANTHER" id="PTHR11933">
    <property type="entry name" value="TRNA 5-METHYLAMINOMETHYL-2-THIOURIDYLATE -METHYLTRANSFERASE"/>
    <property type="match status" value="1"/>
</dbReference>
<dbReference type="AlphaFoldDB" id="A0A1I8JAJ1"/>
<evidence type="ECO:0000256" key="11">
    <source>
        <dbReference type="ARBA" id="ARBA00022884"/>
    </source>
</evidence>
<dbReference type="InterPro" id="IPR009072">
    <property type="entry name" value="Histone-fold"/>
</dbReference>
<dbReference type="InterPro" id="IPR046884">
    <property type="entry name" value="MnmA-like_central"/>
</dbReference>
<dbReference type="Gene3D" id="1.10.20.10">
    <property type="entry name" value="Histone, subunit A"/>
    <property type="match status" value="1"/>
</dbReference>
<dbReference type="GO" id="GO:0005739">
    <property type="term" value="C:mitochondrion"/>
    <property type="evidence" value="ECO:0007669"/>
    <property type="project" value="UniProtKB-SubCell"/>
</dbReference>
<evidence type="ECO:0000256" key="13">
    <source>
        <dbReference type="ARBA" id="ARBA00049564"/>
    </source>
</evidence>
<evidence type="ECO:0000256" key="10">
    <source>
        <dbReference type="ARBA" id="ARBA00022840"/>
    </source>
</evidence>
<dbReference type="CDD" id="cd22919">
    <property type="entry name" value="HFD_CENP-S"/>
    <property type="match status" value="1"/>
</dbReference>
<dbReference type="SUPFAM" id="SSF52402">
    <property type="entry name" value="Adenine nucleotide alpha hydrolases-like"/>
    <property type="match status" value="1"/>
</dbReference>
<keyword evidence="8" id="KW-0819">tRNA processing</keyword>
<dbReference type="CDD" id="cd01998">
    <property type="entry name" value="MnmA_TRMU-like"/>
    <property type="match status" value="1"/>
</dbReference>
<dbReference type="WBParaSite" id="maker-uti_cns_0046491-snap-gene-0.13-mRNA-1">
    <property type="protein sequence ID" value="maker-uti_cns_0046491-snap-gene-0.13-mRNA-1"/>
    <property type="gene ID" value="maker-uti_cns_0046491-snap-gene-0.13"/>
</dbReference>
<dbReference type="InterPro" id="IPR029003">
    <property type="entry name" value="CENP-S/Mhf1"/>
</dbReference>
<dbReference type="Pfam" id="PF20258">
    <property type="entry name" value="tRNA_Me_trans_C"/>
    <property type="match status" value="1"/>
</dbReference>
<dbReference type="GO" id="GO:0046982">
    <property type="term" value="F:protein heterodimerization activity"/>
    <property type="evidence" value="ECO:0007669"/>
    <property type="project" value="InterPro"/>
</dbReference>
<sequence>SSAICRVACALSGGVDSAVSAYLLRQRGFQVTCVHMTNWDELDETGHCSGERDLRDAQLVSKQLGLPFLRLNFTKEYWTRVFQHTLGEYESGRTPNPDVLCNRHIKFDCLYKYCIDELKFDALATGHYARTSFGDFLEHRQPGESVRLLCSADPVKDQTFWLCQVPQEALRRAAFPIGSLMKPDVKRLCSNIGLSSIATRRESAGICFIGKRNFSDFIDQYVERRPGRFVHLETGKELGQHDGVHHYTLGQRPRLAIDHRRYFVAKLCPNSRTVYLVDGVSHPSLYHRDMRCEPAHWIHSEPPELAATDQLHCQLRWQNKWRPIDCHLAKDGAGLRVTLAEPMRCVSAGQYAVFYRDNECLGSARILASRSLWTRGREPVHWNTDDFLATSKSAPAVSASGTGISVSEPSRDYKISLHYAVDKLCDSVATQQQCKFSPEVVAAIAESVHRLAQTYSLDLESFARHAKRSTVGIDDVRLCARRNPQLLRHLLTLGGGGGGGGRRKKSRDNGGGDSAGGTGPMVLDEGTADSAVSAAEAASC</sequence>
<dbReference type="Pfam" id="PF20259">
    <property type="entry name" value="tRNA_Me_trans_M"/>
    <property type="match status" value="1"/>
</dbReference>
<dbReference type="InterPro" id="IPR004506">
    <property type="entry name" value="MnmA-like"/>
</dbReference>
<keyword evidence="7" id="KW-0808">Transferase</keyword>
<keyword evidence="17" id="KW-1185">Reference proteome</keyword>
<evidence type="ECO:0000256" key="9">
    <source>
        <dbReference type="ARBA" id="ARBA00022741"/>
    </source>
</evidence>
<dbReference type="Gene3D" id="3.40.50.620">
    <property type="entry name" value="HUPs"/>
    <property type="match status" value="1"/>
</dbReference>
<dbReference type="NCBIfam" id="NF001138">
    <property type="entry name" value="PRK00143.1"/>
    <property type="match status" value="1"/>
</dbReference>
<comment type="similarity">
    <text evidence="3">Belongs to the MnmA/TRMU family.</text>
</comment>
<evidence type="ECO:0000256" key="2">
    <source>
        <dbReference type="ARBA" id="ARBA00004173"/>
    </source>
</evidence>
<evidence type="ECO:0000256" key="5">
    <source>
        <dbReference type="ARBA" id="ARBA00016400"/>
    </source>
</evidence>
<evidence type="ECO:0000259" key="16">
    <source>
        <dbReference type="Pfam" id="PF20259"/>
    </source>
</evidence>
<evidence type="ECO:0000313" key="18">
    <source>
        <dbReference type="WBParaSite" id="maker-uti_cns_0046491-snap-gene-0.13-mRNA-1"/>
    </source>
</evidence>
<dbReference type="InterPro" id="IPR014729">
    <property type="entry name" value="Rossmann-like_a/b/a_fold"/>
</dbReference>
<dbReference type="InterPro" id="IPR023382">
    <property type="entry name" value="MnmA-like_central_sf"/>
</dbReference>
<proteinExistence type="inferred from homology"/>
<evidence type="ECO:0000256" key="6">
    <source>
        <dbReference type="ARBA" id="ARBA00022555"/>
    </source>
</evidence>
<name>A0A1I8JAJ1_9PLAT</name>
<dbReference type="EC" id="2.8.1.14" evidence="4"/>
<feature type="region of interest" description="Disordered" evidence="14">
    <location>
        <begin position="491"/>
        <end position="540"/>
    </location>
</feature>
<dbReference type="GO" id="GO:0005524">
    <property type="term" value="F:ATP binding"/>
    <property type="evidence" value="ECO:0007669"/>
    <property type="project" value="UniProtKB-KW"/>
</dbReference>
<organism evidence="17 18">
    <name type="scientific">Macrostomum lignano</name>
    <dbReference type="NCBI Taxonomy" id="282301"/>
    <lineage>
        <taxon>Eukaryota</taxon>
        <taxon>Metazoa</taxon>
        <taxon>Spiralia</taxon>
        <taxon>Lophotrochozoa</taxon>
        <taxon>Platyhelminthes</taxon>
        <taxon>Rhabditophora</taxon>
        <taxon>Macrostomorpha</taxon>
        <taxon>Macrostomida</taxon>
        <taxon>Macrostomidae</taxon>
        <taxon>Macrostomum</taxon>
    </lineage>
</organism>
<comment type="function">
    <text evidence="1">Catalyzes the 2-thiolation of uridine at the wobble position (U34) of mitochondrial tRNA(Lys), tRNA(Glu) and tRNA(Gln). Required for the formation of 5-taurinomethyl-2-thiouridine (tm5s2U) of mitochondrial tRNA(Lys), tRNA(Glu), and tRNA(Gln) at the wobble position. ATP is required to activate the C2 atom of the wobble base.</text>
</comment>
<keyword evidence="6" id="KW-0820">tRNA-binding</keyword>
<dbReference type="GO" id="GO:0071821">
    <property type="term" value="C:FANCM-MHF complex"/>
    <property type="evidence" value="ECO:0007669"/>
    <property type="project" value="InterPro"/>
</dbReference>
<reference evidence="18" key="1">
    <citation type="submission" date="2016-11" db="UniProtKB">
        <authorList>
            <consortium name="WormBaseParasite"/>
        </authorList>
    </citation>
    <scope>IDENTIFICATION</scope>
</reference>
<dbReference type="SUPFAM" id="SSF47113">
    <property type="entry name" value="Histone-fold"/>
    <property type="match status" value="1"/>
</dbReference>
<feature type="domain" description="tRNA-specific 2-thiouridylase MnmA-like central" evidence="16">
    <location>
        <begin position="216"/>
        <end position="277"/>
    </location>
</feature>
<dbReference type="Proteomes" id="UP000095280">
    <property type="component" value="Unplaced"/>
</dbReference>
<keyword evidence="11" id="KW-0694">RNA-binding</keyword>
<accession>A0A1I8JAJ1</accession>
<comment type="subcellular location">
    <subcellularLocation>
        <location evidence="2">Mitochondrion</location>
    </subcellularLocation>
</comment>
<dbReference type="Pfam" id="PF15630">
    <property type="entry name" value="CENP-S"/>
    <property type="match status" value="1"/>
</dbReference>
<dbReference type="FunFam" id="3.40.50.620:FF:000104">
    <property type="entry name" value="Mitochondrial tRNA-specific 2-thiouridylase 1"/>
    <property type="match status" value="1"/>
</dbReference>
<evidence type="ECO:0000256" key="7">
    <source>
        <dbReference type="ARBA" id="ARBA00022679"/>
    </source>
</evidence>
<keyword evidence="10" id="KW-0067">ATP-binding</keyword>
<dbReference type="NCBIfam" id="TIGR00420">
    <property type="entry name" value="trmU"/>
    <property type="match status" value="1"/>
</dbReference>
<feature type="compositionally biased region" description="Gly residues" evidence="14">
    <location>
        <begin position="509"/>
        <end position="519"/>
    </location>
</feature>
<evidence type="ECO:0000259" key="15">
    <source>
        <dbReference type="Pfam" id="PF20258"/>
    </source>
</evidence>
<evidence type="ECO:0000313" key="17">
    <source>
        <dbReference type="Proteomes" id="UP000095280"/>
    </source>
</evidence>
<feature type="domain" description="tRNA-specific 2-thiouridylase MnmA-like C-terminal" evidence="15">
    <location>
        <begin position="289"/>
        <end position="366"/>
    </location>
</feature>
<dbReference type="Gene3D" id="2.30.30.280">
    <property type="entry name" value="Adenine nucleotide alpha hydrolases-like domains"/>
    <property type="match status" value="1"/>
</dbReference>